<evidence type="ECO:0000313" key="3">
    <source>
        <dbReference type="EMBL" id="GFO68676.1"/>
    </source>
</evidence>
<dbReference type="RefSeq" id="WP_183361230.1">
    <property type="nucleotide sequence ID" value="NZ_BLXZ01000004.1"/>
</dbReference>
<protein>
    <submittedName>
        <fullName evidence="3">Lipoprotein</fullName>
    </submittedName>
</protein>
<evidence type="ECO:0000313" key="4">
    <source>
        <dbReference type="Proteomes" id="UP000587586"/>
    </source>
</evidence>
<evidence type="ECO:0000256" key="1">
    <source>
        <dbReference type="SAM" id="MobiDB-lite"/>
    </source>
</evidence>
<gene>
    <name evidence="3" type="ORF">GMLC_22550</name>
</gene>
<dbReference type="PROSITE" id="PS51257">
    <property type="entry name" value="PROKAR_LIPOPROTEIN"/>
    <property type="match status" value="1"/>
</dbReference>
<dbReference type="AlphaFoldDB" id="A0A6V8N7X0"/>
<keyword evidence="4" id="KW-1185">Reference proteome</keyword>
<feature type="region of interest" description="Disordered" evidence="1">
    <location>
        <begin position="285"/>
        <end position="324"/>
    </location>
</feature>
<keyword evidence="3" id="KW-0449">Lipoprotein</keyword>
<keyword evidence="2" id="KW-0732">Signal</keyword>
<dbReference type="EMBL" id="BLXZ01000004">
    <property type="protein sequence ID" value="GFO68676.1"/>
    <property type="molecule type" value="Genomic_DNA"/>
</dbReference>
<organism evidence="3 4">
    <name type="scientific">Geomonas limicola</name>
    <dbReference type="NCBI Taxonomy" id="2740186"/>
    <lineage>
        <taxon>Bacteria</taxon>
        <taxon>Pseudomonadati</taxon>
        <taxon>Thermodesulfobacteriota</taxon>
        <taxon>Desulfuromonadia</taxon>
        <taxon>Geobacterales</taxon>
        <taxon>Geobacteraceae</taxon>
        <taxon>Geomonas</taxon>
    </lineage>
</organism>
<name>A0A6V8N7X0_9BACT</name>
<reference evidence="4" key="1">
    <citation type="submission" date="2020-06" db="EMBL/GenBank/DDBJ databases">
        <title>Draft genomic sequecing of Geomonas sp. Red745.</title>
        <authorList>
            <person name="Itoh H."/>
            <person name="Xu Z.X."/>
            <person name="Ushijima N."/>
            <person name="Masuda Y."/>
            <person name="Shiratori Y."/>
            <person name="Senoo K."/>
        </authorList>
    </citation>
    <scope>NUCLEOTIDE SEQUENCE [LARGE SCALE GENOMIC DNA]</scope>
    <source>
        <strain evidence="4">Red745</strain>
    </source>
</reference>
<accession>A0A6V8N7X0</accession>
<evidence type="ECO:0000256" key="2">
    <source>
        <dbReference type="SAM" id="SignalP"/>
    </source>
</evidence>
<comment type="caution">
    <text evidence="3">The sequence shown here is derived from an EMBL/GenBank/DDBJ whole genome shotgun (WGS) entry which is preliminary data.</text>
</comment>
<dbReference type="SUPFAM" id="SSF117074">
    <property type="entry name" value="Hypothetical protein PA1324"/>
    <property type="match status" value="1"/>
</dbReference>
<dbReference type="Proteomes" id="UP000587586">
    <property type="component" value="Unassembled WGS sequence"/>
</dbReference>
<sequence>MRTRFAAAAVLVVAGLMAGCGGSGGSAGTTGSTGTPAGSSLAAVSGKVADGYLVNATVFMDKNGNYQPDAGEPTATTDANGNYTLTVDPADVGQYPIVAMAVQGVTIDKDTNQVVANSYVLSMPANAVSGTVSSNFISPMSTEVHELMATGKYNMQQAMDLMSAQLGLPAGTNMLADYMANSGSTTGQTMHTAAQNMASLMGSQMGQVMITSGSGTTVDVNRYRGMMGAIFSNLSSVKGTGAGSQAAMTSLMGSMTTTLGTMPVGQPFRNMSASFRGMMGGSTSGGTMMGSSTGGTTTGSTSGGTVMGSGTGATGSGSGMGGQM</sequence>
<feature type="signal peptide" evidence="2">
    <location>
        <begin position="1"/>
        <end position="18"/>
    </location>
</feature>
<feature type="chain" id="PRO_5028098594" evidence="2">
    <location>
        <begin position="19"/>
        <end position="324"/>
    </location>
</feature>
<proteinExistence type="predicted"/>